<dbReference type="Gene3D" id="1.10.600.10">
    <property type="entry name" value="Farnesyl Diphosphate Synthase"/>
    <property type="match status" value="1"/>
</dbReference>
<dbReference type="SUPFAM" id="SSF48576">
    <property type="entry name" value="Terpenoid synthases"/>
    <property type="match status" value="1"/>
</dbReference>
<dbReference type="Proteomes" id="UP001050691">
    <property type="component" value="Unassembled WGS sequence"/>
</dbReference>
<comment type="cofactor">
    <cofactor evidence="1 6">
        <name>Mg(2+)</name>
        <dbReference type="ChEBI" id="CHEBI:18420"/>
    </cofactor>
</comment>
<dbReference type="InterPro" id="IPR034686">
    <property type="entry name" value="Terpene_cyclase-like_2"/>
</dbReference>
<dbReference type="EMBL" id="BPWL01000003">
    <property type="protein sequence ID" value="GJJ08052.1"/>
    <property type="molecule type" value="Genomic_DNA"/>
</dbReference>
<evidence type="ECO:0000256" key="5">
    <source>
        <dbReference type="ARBA" id="ARBA00023239"/>
    </source>
</evidence>
<protein>
    <recommendedName>
        <fullName evidence="6">Terpene synthase</fullName>
        <ecNumber evidence="6">4.2.3.-</ecNumber>
    </recommendedName>
</protein>
<evidence type="ECO:0000313" key="8">
    <source>
        <dbReference type="Proteomes" id="UP001050691"/>
    </source>
</evidence>
<evidence type="ECO:0000256" key="4">
    <source>
        <dbReference type="ARBA" id="ARBA00022842"/>
    </source>
</evidence>
<dbReference type="InterPro" id="IPR008949">
    <property type="entry name" value="Isoprenoid_synthase_dom_sf"/>
</dbReference>
<accession>A0AAV5A3N3</accession>
<dbReference type="GO" id="GO:0010333">
    <property type="term" value="F:terpene synthase activity"/>
    <property type="evidence" value="ECO:0007669"/>
    <property type="project" value="InterPro"/>
</dbReference>
<dbReference type="Pfam" id="PF19086">
    <property type="entry name" value="Terpene_syn_C_2"/>
    <property type="match status" value="1"/>
</dbReference>
<dbReference type="AlphaFoldDB" id="A0AAV5A3N3"/>
<keyword evidence="4 6" id="KW-0460">Magnesium</keyword>
<keyword evidence="3 6" id="KW-0479">Metal-binding</keyword>
<keyword evidence="8" id="KW-1185">Reference proteome</keyword>
<organism evidence="7 8">
    <name type="scientific">Clathrus columnatus</name>
    <dbReference type="NCBI Taxonomy" id="1419009"/>
    <lineage>
        <taxon>Eukaryota</taxon>
        <taxon>Fungi</taxon>
        <taxon>Dikarya</taxon>
        <taxon>Basidiomycota</taxon>
        <taxon>Agaricomycotina</taxon>
        <taxon>Agaricomycetes</taxon>
        <taxon>Phallomycetidae</taxon>
        <taxon>Phallales</taxon>
        <taxon>Clathraceae</taxon>
        <taxon>Clathrus</taxon>
    </lineage>
</organism>
<evidence type="ECO:0000256" key="1">
    <source>
        <dbReference type="ARBA" id="ARBA00001946"/>
    </source>
</evidence>
<evidence type="ECO:0000256" key="6">
    <source>
        <dbReference type="RuleBase" id="RU366034"/>
    </source>
</evidence>
<comment type="similarity">
    <text evidence="2 6">Belongs to the terpene synthase family.</text>
</comment>
<dbReference type="PANTHER" id="PTHR35201">
    <property type="entry name" value="TERPENE SYNTHASE"/>
    <property type="match status" value="1"/>
</dbReference>
<proteinExistence type="inferred from homology"/>
<sequence>MASLAYAFLDKEGCRIGCDLMYLFLVIDEYTDRADPGTARTQVDIIMDAIRNPHNPRPNNGEWIGGEITRQFREKAIHRVSSIVQTRFINEFQAYLNAVVDQAIDRASHHIHNIKDYFKCRWDTVGSKPSFAICEMYMNIPEEVNRHPVLKKLIELATDMIIIQNDLYSYNVEQARGDDTHNLVTIVMHEFKIDIQTAINWIVELHENCATEFLKDYYNLPTFEGFEHDILAYCQCLGNWVRE</sequence>
<evidence type="ECO:0000256" key="2">
    <source>
        <dbReference type="ARBA" id="ARBA00006333"/>
    </source>
</evidence>
<dbReference type="GO" id="GO:0046872">
    <property type="term" value="F:metal ion binding"/>
    <property type="evidence" value="ECO:0007669"/>
    <property type="project" value="UniProtKB-KW"/>
</dbReference>
<evidence type="ECO:0000256" key="3">
    <source>
        <dbReference type="ARBA" id="ARBA00022723"/>
    </source>
</evidence>
<dbReference type="EC" id="4.2.3.-" evidence="6"/>
<dbReference type="PANTHER" id="PTHR35201:SF4">
    <property type="entry name" value="BETA-PINACENE SYNTHASE-RELATED"/>
    <property type="match status" value="1"/>
</dbReference>
<keyword evidence="5 6" id="KW-0456">Lyase</keyword>
<comment type="caution">
    <text evidence="7">The sequence shown here is derived from an EMBL/GenBank/DDBJ whole genome shotgun (WGS) entry which is preliminary data.</text>
</comment>
<reference evidence="7" key="1">
    <citation type="submission" date="2021-10" db="EMBL/GenBank/DDBJ databases">
        <title>De novo Genome Assembly of Clathrus columnatus (Basidiomycota, Fungi) Using Illumina and Nanopore Sequence Data.</title>
        <authorList>
            <person name="Ogiso-Tanaka E."/>
            <person name="Itagaki H."/>
            <person name="Hosoya T."/>
            <person name="Hosaka K."/>
        </authorList>
    </citation>
    <scope>NUCLEOTIDE SEQUENCE</scope>
    <source>
        <strain evidence="7">MO-923</strain>
    </source>
</reference>
<evidence type="ECO:0000313" key="7">
    <source>
        <dbReference type="EMBL" id="GJJ08052.1"/>
    </source>
</evidence>
<dbReference type="GO" id="GO:0008299">
    <property type="term" value="P:isoprenoid biosynthetic process"/>
    <property type="evidence" value="ECO:0007669"/>
    <property type="project" value="UniProtKB-ARBA"/>
</dbReference>
<gene>
    <name evidence="7" type="ORF">Clacol_002259</name>
</gene>
<name>A0AAV5A3N3_9AGAM</name>